<evidence type="ECO:0000256" key="3">
    <source>
        <dbReference type="ARBA" id="ARBA00022475"/>
    </source>
</evidence>
<dbReference type="Gene3D" id="1.10.3720.10">
    <property type="entry name" value="MetI-like"/>
    <property type="match status" value="1"/>
</dbReference>
<feature type="transmembrane region" description="Helical" evidence="7">
    <location>
        <begin position="185"/>
        <end position="210"/>
    </location>
</feature>
<dbReference type="InterPro" id="IPR035906">
    <property type="entry name" value="MetI-like_sf"/>
</dbReference>
<keyword evidence="3" id="KW-1003">Cell membrane</keyword>
<dbReference type="GO" id="GO:0055085">
    <property type="term" value="P:transmembrane transport"/>
    <property type="evidence" value="ECO:0007669"/>
    <property type="project" value="InterPro"/>
</dbReference>
<feature type="transmembrane region" description="Helical" evidence="7">
    <location>
        <begin position="12"/>
        <end position="36"/>
    </location>
</feature>
<comment type="caution">
    <text evidence="9">The sequence shown here is derived from an EMBL/GenBank/DDBJ whole genome shotgun (WGS) entry which is preliminary data.</text>
</comment>
<name>A0A7X3MJR0_9FIRM</name>
<organism evidence="9 10">
    <name type="scientific">Sporofaciens musculi</name>
    <dbReference type="NCBI Taxonomy" id="2681861"/>
    <lineage>
        <taxon>Bacteria</taxon>
        <taxon>Bacillati</taxon>
        <taxon>Bacillota</taxon>
        <taxon>Clostridia</taxon>
        <taxon>Lachnospirales</taxon>
        <taxon>Lachnospiraceae</taxon>
        <taxon>Sporofaciens</taxon>
    </lineage>
</organism>
<gene>
    <name evidence="9" type="ORF">GN277_20825</name>
</gene>
<evidence type="ECO:0000256" key="6">
    <source>
        <dbReference type="ARBA" id="ARBA00023136"/>
    </source>
</evidence>
<dbReference type="SUPFAM" id="SSF161098">
    <property type="entry name" value="MetI-like"/>
    <property type="match status" value="1"/>
</dbReference>
<feature type="transmembrane region" description="Helical" evidence="7">
    <location>
        <begin position="74"/>
        <end position="98"/>
    </location>
</feature>
<comment type="similarity">
    <text evidence="7">Belongs to the binding-protein-dependent transport system permease family.</text>
</comment>
<dbReference type="CDD" id="cd06261">
    <property type="entry name" value="TM_PBP2"/>
    <property type="match status" value="1"/>
</dbReference>
<evidence type="ECO:0000313" key="10">
    <source>
        <dbReference type="Proteomes" id="UP000460412"/>
    </source>
</evidence>
<keyword evidence="6 7" id="KW-0472">Membrane</keyword>
<dbReference type="PANTHER" id="PTHR43744">
    <property type="entry name" value="ABC TRANSPORTER PERMEASE PROTEIN MG189-RELATED-RELATED"/>
    <property type="match status" value="1"/>
</dbReference>
<keyword evidence="10" id="KW-1185">Reference proteome</keyword>
<evidence type="ECO:0000256" key="5">
    <source>
        <dbReference type="ARBA" id="ARBA00022989"/>
    </source>
</evidence>
<dbReference type="RefSeq" id="WP_159753228.1">
    <property type="nucleotide sequence ID" value="NZ_CASSPE010000004.1"/>
</dbReference>
<evidence type="ECO:0000256" key="2">
    <source>
        <dbReference type="ARBA" id="ARBA00022448"/>
    </source>
</evidence>
<sequence>MGRKKKSVYKKYHYVIIVFLVVFSGIMMYPMVWMLLTSFKSNAEIRTYRTKFLPIEWTLEGYQSAFERAPIANWFVNSMFVTVCVTAAVILTSTLIGFVFAKYEFRGKKILFVLLLATMMVPPQVTMIPRYLMIQKMHLFNTRWALVVPGLVSAFSIYLARQFIADIPDSLCEAAKIDGAGPFRIYWNVILPNIRPAIGSIGIFTAMMHWNDYLNPLLMLNDMEKMTLPLGLVIFDNQRSMDLSATMAAATLIMLPMIVIFLIFQKQFIKGMTMSGIK</sequence>
<dbReference type="PANTHER" id="PTHR43744:SF12">
    <property type="entry name" value="ABC TRANSPORTER PERMEASE PROTEIN MG189-RELATED"/>
    <property type="match status" value="1"/>
</dbReference>
<dbReference type="Pfam" id="PF00528">
    <property type="entry name" value="BPD_transp_1"/>
    <property type="match status" value="1"/>
</dbReference>
<keyword evidence="4 7" id="KW-0812">Transmembrane</keyword>
<dbReference type="PROSITE" id="PS50928">
    <property type="entry name" value="ABC_TM1"/>
    <property type="match status" value="1"/>
</dbReference>
<evidence type="ECO:0000259" key="8">
    <source>
        <dbReference type="PROSITE" id="PS50928"/>
    </source>
</evidence>
<evidence type="ECO:0000256" key="7">
    <source>
        <dbReference type="RuleBase" id="RU363032"/>
    </source>
</evidence>
<comment type="subcellular location">
    <subcellularLocation>
        <location evidence="1 7">Cell membrane</location>
        <topology evidence="1 7">Multi-pass membrane protein</topology>
    </subcellularLocation>
</comment>
<keyword evidence="5 7" id="KW-1133">Transmembrane helix</keyword>
<feature type="transmembrane region" description="Helical" evidence="7">
    <location>
        <begin position="243"/>
        <end position="264"/>
    </location>
</feature>
<reference evidence="9 10" key="1">
    <citation type="submission" date="2019-12" db="EMBL/GenBank/DDBJ databases">
        <title>Sporaefaciens musculi gen. nov., sp. nov., a novel bacterium isolated from the caecum of an obese mouse.</title>
        <authorList>
            <person name="Rasmussen T.S."/>
            <person name="Streidl T."/>
            <person name="Hitch T.C.A."/>
            <person name="Wortmann E."/>
            <person name="Deptula P."/>
            <person name="Hansen M."/>
            <person name="Nielsen D.S."/>
            <person name="Clavel T."/>
            <person name="Vogensen F.K."/>
        </authorList>
    </citation>
    <scope>NUCLEOTIDE SEQUENCE [LARGE SCALE GENOMIC DNA]</scope>
    <source>
        <strain evidence="9 10">WCA-9-b2</strain>
    </source>
</reference>
<dbReference type="GO" id="GO:0005886">
    <property type="term" value="C:plasma membrane"/>
    <property type="evidence" value="ECO:0007669"/>
    <property type="project" value="UniProtKB-SubCell"/>
</dbReference>
<dbReference type="AlphaFoldDB" id="A0A7X3MJR0"/>
<feature type="transmembrane region" description="Helical" evidence="7">
    <location>
        <begin position="110"/>
        <end position="132"/>
    </location>
</feature>
<evidence type="ECO:0000256" key="4">
    <source>
        <dbReference type="ARBA" id="ARBA00022692"/>
    </source>
</evidence>
<evidence type="ECO:0000256" key="1">
    <source>
        <dbReference type="ARBA" id="ARBA00004651"/>
    </source>
</evidence>
<dbReference type="Proteomes" id="UP000460412">
    <property type="component" value="Unassembled WGS sequence"/>
</dbReference>
<proteinExistence type="inferred from homology"/>
<dbReference type="EMBL" id="WUQX01000001">
    <property type="protein sequence ID" value="MXP77704.1"/>
    <property type="molecule type" value="Genomic_DNA"/>
</dbReference>
<feature type="transmembrane region" description="Helical" evidence="7">
    <location>
        <begin position="144"/>
        <end position="164"/>
    </location>
</feature>
<accession>A0A7X3MJR0</accession>
<evidence type="ECO:0000313" key="9">
    <source>
        <dbReference type="EMBL" id="MXP77704.1"/>
    </source>
</evidence>
<keyword evidence="2 7" id="KW-0813">Transport</keyword>
<protein>
    <submittedName>
        <fullName evidence="9">ABC transporter permease subunit</fullName>
    </submittedName>
</protein>
<feature type="domain" description="ABC transmembrane type-1" evidence="8">
    <location>
        <begin position="75"/>
        <end position="264"/>
    </location>
</feature>
<dbReference type="InterPro" id="IPR000515">
    <property type="entry name" value="MetI-like"/>
</dbReference>